<sequence>ELGHAEHDCRFASAWLGVTAAAPGSRSSSPKQKRARAAESVLEAGEASDPLHWRTPLEGSLLLARPKKRRALPSSWARMKSPVKLNVPAFPHASGTIASQPPIASPPPMASQPPMASARRPSQPPRPPPARQRAGTLARHQLLALSPAGRFKSLPCRHATSSCQLAAT</sequence>
<reference evidence="2 3" key="1">
    <citation type="journal article" date="2015" name="Genome Biol. Evol.">
        <title>Comparative Genomics of a Bacterivorous Green Alga Reveals Evolutionary Causalities and Consequences of Phago-Mixotrophic Mode of Nutrition.</title>
        <authorList>
            <person name="Burns J.A."/>
            <person name="Paasch A."/>
            <person name="Narechania A."/>
            <person name="Kim E."/>
        </authorList>
    </citation>
    <scope>NUCLEOTIDE SEQUENCE [LARGE SCALE GENOMIC DNA]</scope>
    <source>
        <strain evidence="2 3">PLY_AMNH</strain>
    </source>
</reference>
<gene>
    <name evidence="2" type="ORF">CYMTET_27451</name>
</gene>
<proteinExistence type="predicted"/>
<organism evidence="2 3">
    <name type="scientific">Cymbomonas tetramitiformis</name>
    <dbReference type="NCBI Taxonomy" id="36881"/>
    <lineage>
        <taxon>Eukaryota</taxon>
        <taxon>Viridiplantae</taxon>
        <taxon>Chlorophyta</taxon>
        <taxon>Pyramimonadophyceae</taxon>
        <taxon>Pyramimonadales</taxon>
        <taxon>Pyramimonadaceae</taxon>
        <taxon>Cymbomonas</taxon>
    </lineage>
</organism>
<dbReference type="AlphaFoldDB" id="A0AAE0KX68"/>
<feature type="compositionally biased region" description="Low complexity" evidence="1">
    <location>
        <begin position="112"/>
        <end position="121"/>
    </location>
</feature>
<feature type="region of interest" description="Disordered" evidence="1">
    <location>
        <begin position="90"/>
        <end position="138"/>
    </location>
</feature>
<evidence type="ECO:0000256" key="1">
    <source>
        <dbReference type="SAM" id="MobiDB-lite"/>
    </source>
</evidence>
<dbReference type="EMBL" id="LGRX02015067">
    <property type="protein sequence ID" value="KAK3263764.1"/>
    <property type="molecule type" value="Genomic_DNA"/>
</dbReference>
<evidence type="ECO:0000313" key="2">
    <source>
        <dbReference type="EMBL" id="KAK3263764.1"/>
    </source>
</evidence>
<name>A0AAE0KX68_9CHLO</name>
<keyword evidence="3" id="KW-1185">Reference proteome</keyword>
<comment type="caution">
    <text evidence="2">The sequence shown here is derived from an EMBL/GenBank/DDBJ whole genome shotgun (WGS) entry which is preliminary data.</text>
</comment>
<accession>A0AAE0KX68</accession>
<feature type="region of interest" description="Disordered" evidence="1">
    <location>
        <begin position="20"/>
        <end position="46"/>
    </location>
</feature>
<dbReference type="Proteomes" id="UP001190700">
    <property type="component" value="Unassembled WGS sequence"/>
</dbReference>
<protein>
    <submittedName>
        <fullName evidence="2">Uncharacterized protein</fullName>
    </submittedName>
</protein>
<evidence type="ECO:0000313" key="3">
    <source>
        <dbReference type="Proteomes" id="UP001190700"/>
    </source>
</evidence>
<feature type="non-terminal residue" evidence="2">
    <location>
        <position position="1"/>
    </location>
</feature>